<dbReference type="PROSITE" id="PS50111">
    <property type="entry name" value="CHEMOTAXIS_TRANSDUC_2"/>
    <property type="match status" value="1"/>
</dbReference>
<protein>
    <submittedName>
        <fullName evidence="4">PilZ domain-containing protein</fullName>
    </submittedName>
</protein>
<feature type="domain" description="Methyl-accepting transducer" evidence="3">
    <location>
        <begin position="49"/>
        <end position="286"/>
    </location>
</feature>
<proteinExistence type="predicted"/>
<dbReference type="GO" id="GO:0007165">
    <property type="term" value="P:signal transduction"/>
    <property type="evidence" value="ECO:0007669"/>
    <property type="project" value="UniProtKB-KW"/>
</dbReference>
<dbReference type="AlphaFoldDB" id="A0A2R4WE36"/>
<organism evidence="4 5">
    <name type="scientific">Methylobacterium currus</name>
    <dbReference type="NCBI Taxonomy" id="2051553"/>
    <lineage>
        <taxon>Bacteria</taxon>
        <taxon>Pseudomonadati</taxon>
        <taxon>Pseudomonadota</taxon>
        <taxon>Alphaproteobacteria</taxon>
        <taxon>Hyphomicrobiales</taxon>
        <taxon>Methylobacteriaceae</taxon>
        <taxon>Methylobacterium</taxon>
    </lineage>
</organism>
<feature type="region of interest" description="Disordered" evidence="2">
    <location>
        <begin position="1"/>
        <end position="44"/>
    </location>
</feature>
<dbReference type="GO" id="GO:0016020">
    <property type="term" value="C:membrane"/>
    <property type="evidence" value="ECO:0007669"/>
    <property type="project" value="InterPro"/>
</dbReference>
<dbReference type="EMBL" id="CP028843">
    <property type="protein sequence ID" value="AWB19778.1"/>
    <property type="molecule type" value="Genomic_DNA"/>
</dbReference>
<accession>A0A2R4WE36</accession>
<dbReference type="OrthoDB" id="2489132at2"/>
<evidence type="ECO:0000256" key="2">
    <source>
        <dbReference type="SAM" id="MobiDB-lite"/>
    </source>
</evidence>
<evidence type="ECO:0000259" key="3">
    <source>
        <dbReference type="PROSITE" id="PS50111"/>
    </source>
</evidence>
<evidence type="ECO:0000256" key="1">
    <source>
        <dbReference type="PROSITE-ProRule" id="PRU00284"/>
    </source>
</evidence>
<name>A0A2R4WE36_9HYPH</name>
<keyword evidence="5" id="KW-1185">Reference proteome</keyword>
<dbReference type="InterPro" id="IPR004089">
    <property type="entry name" value="MCPsignal_dom"/>
</dbReference>
<keyword evidence="1" id="KW-0807">Transducer</keyword>
<evidence type="ECO:0000313" key="4">
    <source>
        <dbReference type="EMBL" id="AWB19778.1"/>
    </source>
</evidence>
<reference evidence="4 5" key="1">
    <citation type="submission" date="2018-04" db="EMBL/GenBank/DDBJ databases">
        <title>Methylobacterium sp. PR1016A genome.</title>
        <authorList>
            <person name="Park W."/>
        </authorList>
    </citation>
    <scope>NUCLEOTIDE SEQUENCE [LARGE SCALE GENOMIC DNA]</scope>
    <source>
        <strain evidence="4 5">PR1016A</strain>
    </source>
</reference>
<dbReference type="KEGG" id="mee:DA075_01515"/>
<gene>
    <name evidence="4" type="ORF">DA075_01515</name>
</gene>
<sequence>MRLSFRPPHPPRDRADAVEILPPLPALAPAADGPERDAGRAGRDAVDRVEAELVRAARAVGVAARDGCAETAAAAADAAALARGLDTLGCRADEAGARSRALGGAAGTLAADADGLAGVLVQAGRHLERTDAQSRMLEAEMAGAAQEAARVVEAVATLARQANRLALNATVEAARAGAGGGPLWQAAEEFKLLSADAARAVEEVRALSRRLSGPGAVAMGSVATSLACLRPAVATAGAAAGAQAASARHLSDAAQDLAQSTDDLGRDAALAMAAADEAARRMEAAQSVGAGVAGLAGGLVGRTVASLRQAEIGDRRVHDRYPVDLAVRVGNWGLGRVLDLSRGGLLLIPPEGCGGAVGTRLSLDLRGIGRMQAQVVGASPRGLHCALTDAASEARMRDALVAIEEENRPLIAAATGGAAAVATALEQALAAGRLAHHALFDTTYRPVAGIEPPHYLTAAVPALEDLLPPILEPLLLADARAAFCFAVDRNGYAPVHNRAQAQAPRAGDPAWNARHARQRRLYDDRIGLAAARSTRAFLVQACPQDEAGRQPLREVSSPIRVHGRHWGALRMGFRI</sequence>
<evidence type="ECO:0000313" key="5">
    <source>
        <dbReference type="Proteomes" id="UP000244755"/>
    </source>
</evidence>
<dbReference type="Gene3D" id="1.10.287.950">
    <property type="entry name" value="Methyl-accepting chemotaxis protein"/>
    <property type="match status" value="1"/>
</dbReference>
<dbReference type="Proteomes" id="UP000244755">
    <property type="component" value="Chromosome 1"/>
</dbReference>
<dbReference type="SUPFAM" id="SSF58104">
    <property type="entry name" value="Methyl-accepting chemotaxis protein (MCP) signaling domain"/>
    <property type="match status" value="1"/>
</dbReference>
<feature type="compositionally biased region" description="Basic and acidic residues" evidence="2">
    <location>
        <begin position="33"/>
        <end position="44"/>
    </location>
</feature>
<dbReference type="RefSeq" id="WP_099951703.1">
    <property type="nucleotide sequence ID" value="NZ_CP028843.1"/>
</dbReference>
<dbReference type="SUPFAM" id="SSF141371">
    <property type="entry name" value="PilZ domain-like"/>
    <property type="match status" value="1"/>
</dbReference>